<evidence type="ECO:0000256" key="4">
    <source>
        <dbReference type="RuleBase" id="RU361176"/>
    </source>
</evidence>
<comment type="catalytic activity">
    <reaction evidence="4">
        <text>Hydrolysis of (1-&gt;4)-beta-linkages between N-acetylmuramic acid and N-acetyl-D-glucosamine residues in a peptidoglycan and between N-acetyl-D-glucosamine residues in chitodextrins.</text>
        <dbReference type="EC" id="3.2.1.17"/>
    </reaction>
</comment>
<proteinExistence type="inferred from homology"/>
<dbReference type="Gene3D" id="3.20.20.80">
    <property type="entry name" value="Glycosidases"/>
    <property type="match status" value="1"/>
</dbReference>
<reference evidence="5" key="2">
    <citation type="submission" date="2020-09" db="EMBL/GenBank/DDBJ databases">
        <authorList>
            <person name="Sun Q."/>
            <person name="Kim S."/>
        </authorList>
    </citation>
    <scope>NUCLEOTIDE SEQUENCE</scope>
    <source>
        <strain evidence="5">KCTC 32437</strain>
    </source>
</reference>
<evidence type="ECO:0000256" key="2">
    <source>
        <dbReference type="ARBA" id="ARBA00022801"/>
    </source>
</evidence>
<comment type="caution">
    <text evidence="5">The sequence shown here is derived from an EMBL/GenBank/DDBJ whole genome shotgun (WGS) entry which is preliminary data.</text>
</comment>
<sequence>MSFGFTSPGLKRLLQGLWLLLMTAWLAACATSGGLYSPIAGDTRPHSGVDRARTMPIQGIDVARYQGNIDFNRVRASGKHFVFMKATEGKDYIDPAFYTNWQKARAAGIARGAYHFMTWCSLASEQAAWFTRMVPADRDTLPPVLDLEWNNHSSCVNKHDKADVIEKIQVMLAAMEAHTGKMPIIYTDMNFYNDILADQRFPHALWLRSTAAEPHERYHGGHDWTFWQFTQTGVVDGIRGEVDRNVFYGDQNAWVNFLLTGCDPRMVHVLGPTGRCRIEK</sequence>
<dbReference type="InterPro" id="IPR008270">
    <property type="entry name" value="Glyco_hydro_25_AS"/>
</dbReference>
<keyword evidence="6" id="KW-1185">Reference proteome</keyword>
<dbReference type="InterPro" id="IPR017853">
    <property type="entry name" value="GH"/>
</dbReference>
<dbReference type="InterPro" id="IPR002053">
    <property type="entry name" value="Glyco_hydro_25"/>
</dbReference>
<dbReference type="PROSITE" id="PS00953">
    <property type="entry name" value="GLYCOSYL_HYDROL_F25_1"/>
    <property type="match status" value="1"/>
</dbReference>
<keyword evidence="2 4" id="KW-0378">Hydrolase</keyword>
<accession>A0A918S4M9</accession>
<dbReference type="Proteomes" id="UP000646579">
    <property type="component" value="Unassembled WGS sequence"/>
</dbReference>
<protein>
    <recommendedName>
        <fullName evidence="4">Lysozyme</fullName>
        <ecNumber evidence="4">3.2.1.17</ecNumber>
    </recommendedName>
</protein>
<dbReference type="GO" id="GO:0016998">
    <property type="term" value="P:cell wall macromolecule catabolic process"/>
    <property type="evidence" value="ECO:0007669"/>
    <property type="project" value="InterPro"/>
</dbReference>
<comment type="similarity">
    <text evidence="1 4">Belongs to the glycosyl hydrolase 25 family.</text>
</comment>
<dbReference type="PROSITE" id="PS51904">
    <property type="entry name" value="GLYCOSYL_HYDROL_F25_2"/>
    <property type="match status" value="1"/>
</dbReference>
<dbReference type="SUPFAM" id="SSF51445">
    <property type="entry name" value="(Trans)glycosidases"/>
    <property type="match status" value="1"/>
</dbReference>
<dbReference type="GO" id="GO:0009253">
    <property type="term" value="P:peptidoglycan catabolic process"/>
    <property type="evidence" value="ECO:0007669"/>
    <property type="project" value="InterPro"/>
</dbReference>
<evidence type="ECO:0000256" key="1">
    <source>
        <dbReference type="ARBA" id="ARBA00010646"/>
    </source>
</evidence>
<gene>
    <name evidence="5" type="ORF">GCM10007989_18110</name>
</gene>
<dbReference type="SMART" id="SM00641">
    <property type="entry name" value="Glyco_25"/>
    <property type="match status" value="1"/>
</dbReference>
<dbReference type="InterPro" id="IPR018077">
    <property type="entry name" value="Glyco_hydro_fam25_subgr"/>
</dbReference>
<dbReference type="GO" id="GO:0003796">
    <property type="term" value="F:lysozyme activity"/>
    <property type="evidence" value="ECO:0007669"/>
    <property type="project" value="UniProtKB-EC"/>
</dbReference>
<dbReference type="Pfam" id="PF01183">
    <property type="entry name" value="Glyco_hydro_25"/>
    <property type="match status" value="1"/>
</dbReference>
<organism evidence="5 6">
    <name type="scientific">Devosia pacifica</name>
    <dbReference type="NCBI Taxonomy" id="1335967"/>
    <lineage>
        <taxon>Bacteria</taxon>
        <taxon>Pseudomonadati</taxon>
        <taxon>Pseudomonadota</taxon>
        <taxon>Alphaproteobacteria</taxon>
        <taxon>Hyphomicrobiales</taxon>
        <taxon>Devosiaceae</taxon>
        <taxon>Devosia</taxon>
    </lineage>
</organism>
<evidence type="ECO:0000313" key="6">
    <source>
        <dbReference type="Proteomes" id="UP000646579"/>
    </source>
</evidence>
<reference evidence="5" key="1">
    <citation type="journal article" date="2014" name="Int. J. Syst. Evol. Microbiol.">
        <title>Complete genome sequence of Corynebacterium casei LMG S-19264T (=DSM 44701T), isolated from a smear-ripened cheese.</title>
        <authorList>
            <consortium name="US DOE Joint Genome Institute (JGI-PGF)"/>
            <person name="Walter F."/>
            <person name="Albersmeier A."/>
            <person name="Kalinowski J."/>
            <person name="Ruckert C."/>
        </authorList>
    </citation>
    <scope>NUCLEOTIDE SEQUENCE</scope>
    <source>
        <strain evidence="5">KCTC 32437</strain>
    </source>
</reference>
<evidence type="ECO:0000256" key="3">
    <source>
        <dbReference type="ARBA" id="ARBA00023295"/>
    </source>
</evidence>
<dbReference type="GO" id="GO:0016052">
    <property type="term" value="P:carbohydrate catabolic process"/>
    <property type="evidence" value="ECO:0007669"/>
    <property type="project" value="TreeGrafter"/>
</dbReference>
<name>A0A918S4M9_9HYPH</name>
<evidence type="ECO:0000313" key="5">
    <source>
        <dbReference type="EMBL" id="GHA23009.1"/>
    </source>
</evidence>
<dbReference type="PANTHER" id="PTHR34135:SF2">
    <property type="entry name" value="LYSOZYME"/>
    <property type="match status" value="1"/>
</dbReference>
<dbReference type="EMBL" id="BMZE01000002">
    <property type="protein sequence ID" value="GHA23009.1"/>
    <property type="molecule type" value="Genomic_DNA"/>
</dbReference>
<dbReference type="EC" id="3.2.1.17" evidence="4"/>
<dbReference type="RefSeq" id="WP_189425365.1">
    <property type="nucleotide sequence ID" value="NZ_BMZE01000002.1"/>
</dbReference>
<keyword evidence="3 4" id="KW-0326">Glycosidase</keyword>
<dbReference type="PANTHER" id="PTHR34135">
    <property type="entry name" value="LYSOZYME"/>
    <property type="match status" value="1"/>
</dbReference>
<dbReference type="AlphaFoldDB" id="A0A918S4M9"/>